<dbReference type="GO" id="GO:0005789">
    <property type="term" value="C:endoplasmic reticulum membrane"/>
    <property type="evidence" value="ECO:0000318"/>
    <property type="project" value="GO_Central"/>
</dbReference>
<dbReference type="PRINTS" id="PR00626">
    <property type="entry name" value="CALRETICULIN"/>
</dbReference>
<dbReference type="Gene3D" id="2.10.250.10">
    <property type="entry name" value="Calreticulin/calnexin, P domain"/>
    <property type="match status" value="1"/>
</dbReference>
<dbReference type="STRING" id="5722.A2DLE0"/>
<dbReference type="GO" id="GO:0036503">
    <property type="term" value="P:ERAD pathway"/>
    <property type="evidence" value="ECO:0000318"/>
    <property type="project" value="GO_Central"/>
</dbReference>
<dbReference type="VEuPathDB" id="TrichDB:TVAG_267910"/>
<sequence length="487" mass="57310">MFVFLLSFSVSISRIYDENGRPILPATIPLFYDNFTDPFVMKRWIQSRNASFNGKWVNELSYPLQGRRGEKGLVITDKEKSSLISQILPAPIFTLNETIVIQYEVRAQLVYSCFKSLLRIHTKSFDPFHQTNKTHGTIEFGPVHNNKKTKAILNFYTEDKNGSLIAHKIEKDIKIPYDEIAHLYTLIIRPNNTFEYMIDGMSFLNGTFTDSFKEPVVQPKYIDDPTDKKPSDWVDDEFIPDPNAVKPDDWNESEPEFILNPRLLKKPYGWEEDEPEMIPDPKDTVPDEWNEYLYGTYKRRKIKNPKCRVGCGPYKPPMIKNKKYKGKWTPPLIKNPKFIKVWTPKQIPNPKFTYEYNYSLPGITGFTFNIWSYFHDVLVTNLFVGYNETIVKRWNLEDFAQRQRLQIKKMKISYNWIDIDKDLEIPPEPGVLNRVVWEAKRAYKVWSRIENKGPIIAMVIAVVFVFIPMCWVFYEILFGTVEHYKVE</sequence>
<keyword evidence="10" id="KW-1185">Reference proteome</keyword>
<dbReference type="InterPro" id="IPR018124">
    <property type="entry name" value="Calret/calnex_CS"/>
</dbReference>
<dbReference type="Proteomes" id="UP000001542">
    <property type="component" value="Unassembled WGS sequence"/>
</dbReference>
<dbReference type="SUPFAM" id="SSF49899">
    <property type="entry name" value="Concanavalin A-like lectins/glucanases"/>
    <property type="match status" value="1"/>
</dbReference>
<reference evidence="9" key="2">
    <citation type="journal article" date="2007" name="Science">
        <title>Draft genome sequence of the sexually transmitted pathogen Trichomonas vaginalis.</title>
        <authorList>
            <person name="Carlton J.M."/>
            <person name="Hirt R.P."/>
            <person name="Silva J.C."/>
            <person name="Delcher A.L."/>
            <person name="Schatz M."/>
            <person name="Zhao Q."/>
            <person name="Wortman J.R."/>
            <person name="Bidwell S.L."/>
            <person name="Alsmark U.C.M."/>
            <person name="Besteiro S."/>
            <person name="Sicheritz-Ponten T."/>
            <person name="Noel C.J."/>
            <person name="Dacks J.B."/>
            <person name="Foster P.G."/>
            <person name="Simillion C."/>
            <person name="Van de Peer Y."/>
            <person name="Miranda-Saavedra D."/>
            <person name="Barton G.J."/>
            <person name="Westrop G.D."/>
            <person name="Mueller S."/>
            <person name="Dessi D."/>
            <person name="Fiori P.L."/>
            <person name="Ren Q."/>
            <person name="Paulsen I."/>
            <person name="Zhang H."/>
            <person name="Bastida-Corcuera F.D."/>
            <person name="Simoes-Barbosa A."/>
            <person name="Brown M.T."/>
            <person name="Hayes R.D."/>
            <person name="Mukherjee M."/>
            <person name="Okumura C.Y."/>
            <person name="Schneider R."/>
            <person name="Smith A.J."/>
            <person name="Vanacova S."/>
            <person name="Villalvazo M."/>
            <person name="Haas B.J."/>
            <person name="Pertea M."/>
            <person name="Feldblyum T.V."/>
            <person name="Utterback T.R."/>
            <person name="Shu C.L."/>
            <person name="Osoegawa K."/>
            <person name="de Jong P.J."/>
            <person name="Hrdy I."/>
            <person name="Horvathova L."/>
            <person name="Zubacova Z."/>
            <person name="Dolezal P."/>
            <person name="Malik S.B."/>
            <person name="Logsdon J.M. Jr."/>
            <person name="Henze K."/>
            <person name="Gupta A."/>
            <person name="Wang C.C."/>
            <person name="Dunne R.L."/>
            <person name="Upcroft J.A."/>
            <person name="Upcroft P."/>
            <person name="White O."/>
            <person name="Salzberg S.L."/>
            <person name="Tang P."/>
            <person name="Chiu C.-H."/>
            <person name="Lee Y.-S."/>
            <person name="Embley T.M."/>
            <person name="Coombs G.H."/>
            <person name="Mottram J.C."/>
            <person name="Tachezy J."/>
            <person name="Fraser-Liggett C.M."/>
            <person name="Johnson P.J."/>
        </authorList>
    </citation>
    <scope>NUCLEOTIDE SEQUENCE [LARGE SCALE GENOMIC DNA]</scope>
    <source>
        <strain evidence="9">G3</strain>
    </source>
</reference>
<keyword evidence="3 8" id="KW-0812">Transmembrane</keyword>
<accession>A2DLE0</accession>
<evidence type="ECO:0000256" key="5">
    <source>
        <dbReference type="ARBA" id="ARBA00022989"/>
    </source>
</evidence>
<evidence type="ECO:0000256" key="4">
    <source>
        <dbReference type="ARBA" id="ARBA00022824"/>
    </source>
</evidence>
<dbReference type="InterPro" id="IPR009033">
    <property type="entry name" value="Calreticulin/calnexin_P_dom_sf"/>
</dbReference>
<dbReference type="VEuPathDB" id="TrichDB:TVAGG3_0013960"/>
<dbReference type="PANTHER" id="PTHR11073:SF1">
    <property type="entry name" value="CALNEXIN 14D-RELATED"/>
    <property type="match status" value="1"/>
</dbReference>
<dbReference type="InterPro" id="IPR001580">
    <property type="entry name" value="Calret/calnex"/>
</dbReference>
<comment type="subcellular location">
    <subcellularLocation>
        <location evidence="1">Endoplasmic reticulum membrane</location>
        <topology evidence="1">Single-pass membrane protein</topology>
    </subcellularLocation>
</comment>
<evidence type="ECO:0000256" key="1">
    <source>
        <dbReference type="ARBA" id="ARBA00004389"/>
    </source>
</evidence>
<dbReference type="OrthoDB" id="1938156at2759"/>
<keyword evidence="6 8" id="KW-0472">Membrane</keyword>
<dbReference type="FunFam" id="2.10.250.10:FF:000001">
    <property type="entry name" value="Calnexin homolog"/>
    <property type="match status" value="1"/>
</dbReference>
<dbReference type="SMR" id="A2DLE0"/>
<dbReference type="RefSeq" id="XP_001579744.1">
    <property type="nucleotide sequence ID" value="XM_001579694.1"/>
</dbReference>
<protein>
    <submittedName>
        <fullName evidence="9">Calreticulin family protein</fullName>
    </submittedName>
</protein>
<evidence type="ECO:0000256" key="2">
    <source>
        <dbReference type="ARBA" id="ARBA00010983"/>
    </source>
</evidence>
<dbReference type="PROSITE" id="PS00805">
    <property type="entry name" value="CALRETICULIN_REPEAT"/>
    <property type="match status" value="1"/>
</dbReference>
<dbReference type="Pfam" id="PF00262">
    <property type="entry name" value="Calreticulin"/>
    <property type="match status" value="1"/>
</dbReference>
<dbReference type="eggNOG" id="KOG0675">
    <property type="taxonomic scope" value="Eukaryota"/>
</dbReference>
<evidence type="ECO:0000313" key="9">
    <source>
        <dbReference type="EMBL" id="EAY18758.1"/>
    </source>
</evidence>
<dbReference type="GO" id="GO:0051082">
    <property type="term" value="F:unfolded protein binding"/>
    <property type="evidence" value="ECO:0007669"/>
    <property type="project" value="InterPro"/>
</dbReference>
<keyword evidence="4 8" id="KW-0256">Endoplasmic reticulum</keyword>
<evidence type="ECO:0000256" key="6">
    <source>
        <dbReference type="ARBA" id="ARBA00023136"/>
    </source>
</evidence>
<evidence type="ECO:0000313" key="10">
    <source>
        <dbReference type="Proteomes" id="UP000001542"/>
    </source>
</evidence>
<proteinExistence type="inferred from homology"/>
<evidence type="ECO:0000256" key="3">
    <source>
        <dbReference type="ARBA" id="ARBA00022692"/>
    </source>
</evidence>
<dbReference type="SUPFAM" id="SSF63887">
    <property type="entry name" value="P-domain of calnexin/calreticulin"/>
    <property type="match status" value="1"/>
</dbReference>
<organism evidence="9 10">
    <name type="scientific">Trichomonas vaginalis (strain ATCC PRA-98 / G3)</name>
    <dbReference type="NCBI Taxonomy" id="412133"/>
    <lineage>
        <taxon>Eukaryota</taxon>
        <taxon>Metamonada</taxon>
        <taxon>Parabasalia</taxon>
        <taxon>Trichomonadida</taxon>
        <taxon>Trichomonadidae</taxon>
        <taxon>Trichomonas</taxon>
    </lineage>
</organism>
<dbReference type="GO" id="GO:0005509">
    <property type="term" value="F:calcium ion binding"/>
    <property type="evidence" value="ECO:0000318"/>
    <property type="project" value="GO_Central"/>
</dbReference>
<dbReference type="KEGG" id="tva:5464273"/>
<dbReference type="Gene3D" id="2.60.120.200">
    <property type="match status" value="1"/>
</dbReference>
<reference evidence="9" key="1">
    <citation type="submission" date="2006-10" db="EMBL/GenBank/DDBJ databases">
        <authorList>
            <person name="Amadeo P."/>
            <person name="Zhao Q."/>
            <person name="Wortman J."/>
            <person name="Fraser-Liggett C."/>
            <person name="Carlton J."/>
        </authorList>
    </citation>
    <scope>NUCLEOTIDE SEQUENCE</scope>
    <source>
        <strain evidence="9">G3</strain>
    </source>
</reference>
<keyword evidence="7 8" id="KW-0143">Chaperone</keyword>
<evidence type="ECO:0000256" key="8">
    <source>
        <dbReference type="RuleBase" id="RU362126"/>
    </source>
</evidence>
<name>A2DLE0_TRIV3</name>
<dbReference type="InParanoid" id="A2DLE0"/>
<evidence type="ECO:0000256" key="7">
    <source>
        <dbReference type="ARBA" id="ARBA00023186"/>
    </source>
</evidence>
<gene>
    <name evidence="9" type="ORF">TVAG_267910</name>
</gene>
<feature type="transmembrane region" description="Helical" evidence="8">
    <location>
        <begin position="455"/>
        <end position="477"/>
    </location>
</feature>
<comment type="similarity">
    <text evidence="2 8">Belongs to the calreticulin family.</text>
</comment>
<dbReference type="PANTHER" id="PTHR11073">
    <property type="entry name" value="CALRETICULIN AND CALNEXIN"/>
    <property type="match status" value="1"/>
</dbReference>
<dbReference type="EMBL" id="DS113215">
    <property type="protein sequence ID" value="EAY18758.1"/>
    <property type="molecule type" value="Genomic_DNA"/>
</dbReference>
<keyword evidence="5 8" id="KW-1133">Transmembrane helix</keyword>
<dbReference type="InterPro" id="IPR013320">
    <property type="entry name" value="ConA-like_dom_sf"/>
</dbReference>
<dbReference type="AlphaFoldDB" id="A2DLE0"/>
<dbReference type="GO" id="GO:0006457">
    <property type="term" value="P:protein folding"/>
    <property type="evidence" value="ECO:0000318"/>
    <property type="project" value="GO_Central"/>
</dbReference>